<dbReference type="Pfam" id="PF08021">
    <property type="entry name" value="FAD_binding_9"/>
    <property type="match status" value="2"/>
</dbReference>
<proteinExistence type="inferred from homology"/>
<dbReference type="Gene3D" id="3.40.50.80">
    <property type="entry name" value="Nucleotide-binding domain of ferredoxin-NADP reductase (FNR) module"/>
    <property type="match status" value="1"/>
</dbReference>
<dbReference type="GO" id="GO:0016491">
    <property type="term" value="F:oxidoreductase activity"/>
    <property type="evidence" value="ECO:0007669"/>
    <property type="project" value="InterPro"/>
</dbReference>
<dbReference type="PROSITE" id="PS51384">
    <property type="entry name" value="FAD_FR"/>
    <property type="match status" value="1"/>
</dbReference>
<feature type="domain" description="FAD-binding FR-type" evidence="2">
    <location>
        <begin position="12"/>
        <end position="121"/>
    </location>
</feature>
<name>A0A840SLR0_9RHOB</name>
<dbReference type="PANTHER" id="PTHR30157">
    <property type="entry name" value="FERRIC REDUCTASE, NADPH-DEPENDENT"/>
    <property type="match status" value="1"/>
</dbReference>
<dbReference type="Proteomes" id="UP000549457">
    <property type="component" value="Unassembled WGS sequence"/>
</dbReference>
<protein>
    <submittedName>
        <fullName evidence="3">NADPH-dependent ferric siderophore reductase</fullName>
    </submittedName>
</protein>
<dbReference type="Gene3D" id="2.40.30.10">
    <property type="entry name" value="Translation factors"/>
    <property type="match status" value="1"/>
</dbReference>
<organism evidence="3 4">
    <name type="scientific">Amaricoccus macauensis</name>
    <dbReference type="NCBI Taxonomy" id="57001"/>
    <lineage>
        <taxon>Bacteria</taxon>
        <taxon>Pseudomonadati</taxon>
        <taxon>Pseudomonadota</taxon>
        <taxon>Alphaproteobacteria</taxon>
        <taxon>Rhodobacterales</taxon>
        <taxon>Paracoccaceae</taxon>
        <taxon>Amaricoccus</taxon>
    </lineage>
</organism>
<dbReference type="InterPro" id="IPR017938">
    <property type="entry name" value="Riboflavin_synthase-like_b-brl"/>
</dbReference>
<dbReference type="CDD" id="cd06193">
    <property type="entry name" value="siderophore_interacting"/>
    <property type="match status" value="1"/>
</dbReference>
<dbReference type="InterPro" id="IPR013113">
    <property type="entry name" value="SIP_FAD-bd"/>
</dbReference>
<evidence type="ECO:0000256" key="1">
    <source>
        <dbReference type="ARBA" id="ARBA00035644"/>
    </source>
</evidence>
<dbReference type="PANTHER" id="PTHR30157:SF0">
    <property type="entry name" value="NADPH-DEPENDENT FERRIC-CHELATE REDUCTASE"/>
    <property type="match status" value="1"/>
</dbReference>
<evidence type="ECO:0000259" key="2">
    <source>
        <dbReference type="PROSITE" id="PS51384"/>
    </source>
</evidence>
<dbReference type="SUPFAM" id="SSF63380">
    <property type="entry name" value="Riboflavin synthase domain-like"/>
    <property type="match status" value="1"/>
</dbReference>
<evidence type="ECO:0000313" key="4">
    <source>
        <dbReference type="Proteomes" id="UP000549457"/>
    </source>
</evidence>
<keyword evidence="4" id="KW-1185">Reference proteome</keyword>
<dbReference type="AlphaFoldDB" id="A0A840SLR0"/>
<accession>A0A840SLR0</accession>
<dbReference type="InterPro" id="IPR039374">
    <property type="entry name" value="SIP_fam"/>
</dbReference>
<gene>
    <name evidence="3" type="ORF">HNP73_000222</name>
</gene>
<dbReference type="InterPro" id="IPR039261">
    <property type="entry name" value="FNR_nucleotide-bd"/>
</dbReference>
<dbReference type="InterPro" id="IPR007037">
    <property type="entry name" value="SIP_rossman_dom"/>
</dbReference>
<reference evidence="3 4" key="1">
    <citation type="submission" date="2020-08" db="EMBL/GenBank/DDBJ databases">
        <title>Genomic Encyclopedia of Type Strains, Phase IV (KMG-IV): sequencing the most valuable type-strain genomes for metagenomic binning, comparative biology and taxonomic classification.</title>
        <authorList>
            <person name="Goeker M."/>
        </authorList>
    </citation>
    <scope>NUCLEOTIDE SEQUENCE [LARGE SCALE GENOMIC DNA]</scope>
    <source>
        <strain evidence="3 4">DSM 101730</strain>
    </source>
</reference>
<dbReference type="Pfam" id="PF04954">
    <property type="entry name" value="SIP"/>
    <property type="match status" value="1"/>
</dbReference>
<dbReference type="RefSeq" id="WP_184146278.1">
    <property type="nucleotide sequence ID" value="NZ_JACHFM010000001.1"/>
</dbReference>
<comment type="caution">
    <text evidence="3">The sequence shown here is derived from an EMBL/GenBank/DDBJ whole genome shotgun (WGS) entry which is preliminary data.</text>
</comment>
<dbReference type="EMBL" id="JACHFM010000001">
    <property type="protein sequence ID" value="MBB5220301.1"/>
    <property type="molecule type" value="Genomic_DNA"/>
</dbReference>
<comment type="similarity">
    <text evidence="1">Belongs to the SIP oxidoreductase family.</text>
</comment>
<dbReference type="InterPro" id="IPR017927">
    <property type="entry name" value="FAD-bd_FR_type"/>
</dbReference>
<evidence type="ECO:0000313" key="3">
    <source>
        <dbReference type="EMBL" id="MBB5220301.1"/>
    </source>
</evidence>
<sequence>MQHQVLRVRHELKRRTLTVQSVAPVTPGMIRIVLADPSLADFVSAGFDDHVKLFFPNGADDGGGGEPAMRDYTPRAFDPEACTLTLDFVLHDGGPATGWAVAARPGDELRIGGPRGSVVVSDSFDWWILVGDETALPAIGRRLEEAPRGARITTIVAVTGPEEEQEIATRADHRAIWVHRPATDATDPAPLLAALAGLDWPEGEGFVWIAAEAGIARALRSHLLDVRQHPRQWHRASGYWLEGSADAHVSLDD</sequence>